<proteinExistence type="predicted"/>
<evidence type="ECO:0008006" key="4">
    <source>
        <dbReference type="Google" id="ProtNLM"/>
    </source>
</evidence>
<dbReference type="EMBL" id="CAUYUJ010005358">
    <property type="protein sequence ID" value="CAK0813360.1"/>
    <property type="molecule type" value="Genomic_DNA"/>
</dbReference>
<reference evidence="2" key="1">
    <citation type="submission" date="2023-10" db="EMBL/GenBank/DDBJ databases">
        <authorList>
            <person name="Chen Y."/>
            <person name="Shah S."/>
            <person name="Dougan E. K."/>
            <person name="Thang M."/>
            <person name="Chan C."/>
        </authorList>
    </citation>
    <scope>NUCLEOTIDE SEQUENCE [LARGE SCALE GENOMIC DNA]</scope>
</reference>
<sequence>MPRFGTSRYSMATRWLLGAGLLAQLCASELLRGTRSGGRLKVAYAIFVTDLQSQDWQDAMAIMAHGLQKAKARSRHDATALVLAPTRLPDEARDMLLSFGFDDVVRRPVPVPLAEIQSEVARSEMGHTQGTGKGLTFALEEETIKYWGMSLTQFDRVAVLDADTIVLDPMDELMELPDDFVGTYDHGLDCCGSRIPPVQGGFLLFRPNATDFENVKALTREGDWSGAGWKNSHVGYWYGGIGPDGLLQYYFNKDALEKLPPIQIEHRELEEGIAKPSQPGSRMKVVDRDVYDVLLTDRLTRDLKDRDLATVARGVKAAHFTGNCMKPWSCVDVDPSRPGMGLCDALHARWGEMWAEIAAKRLGGSPAAVSGSYCKDGRYVDLPAVPKP</sequence>
<name>A0ABN9R4V1_9DINO</name>
<dbReference type="SUPFAM" id="SSF53448">
    <property type="entry name" value="Nucleotide-diphospho-sugar transferases"/>
    <property type="match status" value="1"/>
</dbReference>
<accession>A0ABN9R4V1</accession>
<organism evidence="2 3">
    <name type="scientific">Prorocentrum cordatum</name>
    <dbReference type="NCBI Taxonomy" id="2364126"/>
    <lineage>
        <taxon>Eukaryota</taxon>
        <taxon>Sar</taxon>
        <taxon>Alveolata</taxon>
        <taxon>Dinophyceae</taxon>
        <taxon>Prorocentrales</taxon>
        <taxon>Prorocentraceae</taxon>
        <taxon>Prorocentrum</taxon>
    </lineage>
</organism>
<evidence type="ECO:0000313" key="2">
    <source>
        <dbReference type="EMBL" id="CAK0813360.1"/>
    </source>
</evidence>
<evidence type="ECO:0000313" key="3">
    <source>
        <dbReference type="Proteomes" id="UP001189429"/>
    </source>
</evidence>
<keyword evidence="3" id="KW-1185">Reference proteome</keyword>
<keyword evidence="1" id="KW-0732">Signal</keyword>
<dbReference type="InterPro" id="IPR050587">
    <property type="entry name" value="GNT1/Glycosyltrans_8"/>
</dbReference>
<protein>
    <recommendedName>
        <fullName evidence="4">Hexosyltransferase</fullName>
    </recommendedName>
</protein>
<dbReference type="Gene3D" id="3.90.550.10">
    <property type="entry name" value="Spore Coat Polysaccharide Biosynthesis Protein SpsA, Chain A"/>
    <property type="match status" value="1"/>
</dbReference>
<comment type="caution">
    <text evidence="2">The sequence shown here is derived from an EMBL/GenBank/DDBJ whole genome shotgun (WGS) entry which is preliminary data.</text>
</comment>
<dbReference type="Proteomes" id="UP001189429">
    <property type="component" value="Unassembled WGS sequence"/>
</dbReference>
<gene>
    <name evidence="2" type="ORF">PCOR1329_LOCUS17314</name>
</gene>
<dbReference type="PANTHER" id="PTHR11183">
    <property type="entry name" value="GLYCOGENIN SUBFAMILY MEMBER"/>
    <property type="match status" value="1"/>
</dbReference>
<evidence type="ECO:0000256" key="1">
    <source>
        <dbReference type="SAM" id="SignalP"/>
    </source>
</evidence>
<dbReference type="InterPro" id="IPR029044">
    <property type="entry name" value="Nucleotide-diphossugar_trans"/>
</dbReference>
<feature type="chain" id="PRO_5046967115" description="Hexosyltransferase" evidence="1">
    <location>
        <begin position="29"/>
        <end position="388"/>
    </location>
</feature>
<feature type="signal peptide" evidence="1">
    <location>
        <begin position="1"/>
        <end position="28"/>
    </location>
</feature>